<evidence type="ECO:0008006" key="3">
    <source>
        <dbReference type="Google" id="ProtNLM"/>
    </source>
</evidence>
<dbReference type="InterPro" id="IPR029058">
    <property type="entry name" value="AB_hydrolase_fold"/>
</dbReference>
<dbReference type="SUPFAM" id="SSF53474">
    <property type="entry name" value="alpha/beta-Hydrolases"/>
    <property type="match status" value="1"/>
</dbReference>
<dbReference type="InterPro" id="IPR000801">
    <property type="entry name" value="Esterase-like"/>
</dbReference>
<dbReference type="RefSeq" id="WP_284244249.1">
    <property type="nucleotide sequence ID" value="NZ_BSST01000001.1"/>
</dbReference>
<comment type="caution">
    <text evidence="1">The sequence shown here is derived from an EMBL/GenBank/DDBJ whole genome shotgun (WGS) entry which is preliminary data.</text>
</comment>
<organism evidence="1 2">
    <name type="scientific">Thalassotalea insulae</name>
    <dbReference type="NCBI Taxonomy" id="2056778"/>
    <lineage>
        <taxon>Bacteria</taxon>
        <taxon>Pseudomonadati</taxon>
        <taxon>Pseudomonadota</taxon>
        <taxon>Gammaproteobacteria</taxon>
        <taxon>Alteromonadales</taxon>
        <taxon>Colwelliaceae</taxon>
        <taxon>Thalassotalea</taxon>
    </lineage>
</organism>
<dbReference type="PANTHER" id="PTHR48098:SF6">
    <property type="entry name" value="FERRI-BACILLIBACTIN ESTERASE BESA"/>
    <property type="match status" value="1"/>
</dbReference>
<protein>
    <recommendedName>
        <fullName evidence="3">Esterase</fullName>
    </recommendedName>
</protein>
<evidence type="ECO:0000313" key="2">
    <source>
        <dbReference type="Proteomes" id="UP001157186"/>
    </source>
</evidence>
<reference evidence="1 2" key="1">
    <citation type="submission" date="2023-03" db="EMBL/GenBank/DDBJ databases">
        <title>Draft genome sequence of Thalassotalea insulae KCTC 62186T.</title>
        <authorList>
            <person name="Sawabe T."/>
        </authorList>
    </citation>
    <scope>NUCLEOTIDE SEQUENCE [LARGE SCALE GENOMIC DNA]</scope>
    <source>
        <strain evidence="1 2">KCTC 62186</strain>
    </source>
</reference>
<sequence length="345" mass="39107">MPQIITLILTLLFSSLTWSKSVTIKHQFHSAALNETRPVLVHLPKNYAEQSDKSYPVLVTLNDQDNFHWASTIVDIQAARYGIDQMIVVGLPHTGNYSDDNFPFIDEENSMVLSPQAQKYSAFIREEAMAFVTKNYRTNGGRFIIGHSLSGLLVTQMFTQYPQSFSAFIALSPSMHYAPQLTQLVSQFLNTHPQLSSQFYLAIGDIEHSLIQQDYAKLAQVFKNSAPSGLTWTASTLANTDHMLSAFKGIYDSLAWLYQDWSIRDTQAQTMTATDIINHYQQLSQRLHYPIKPREKNMRGLSWFLAEKLAQPNAAQQVLQASLHFYPDSTAIQHALKELKLSNTK</sequence>
<dbReference type="Pfam" id="PF00756">
    <property type="entry name" value="Esterase"/>
    <property type="match status" value="1"/>
</dbReference>
<dbReference type="Proteomes" id="UP001157186">
    <property type="component" value="Unassembled WGS sequence"/>
</dbReference>
<keyword evidence="2" id="KW-1185">Reference proteome</keyword>
<gene>
    <name evidence="1" type="ORF">tinsulaeT_17040</name>
</gene>
<proteinExistence type="predicted"/>
<dbReference type="PANTHER" id="PTHR48098">
    <property type="entry name" value="ENTEROCHELIN ESTERASE-RELATED"/>
    <property type="match status" value="1"/>
</dbReference>
<dbReference type="InterPro" id="IPR050583">
    <property type="entry name" value="Mycobacterial_A85_antigen"/>
</dbReference>
<dbReference type="Gene3D" id="3.40.50.1820">
    <property type="entry name" value="alpha/beta hydrolase"/>
    <property type="match status" value="1"/>
</dbReference>
<evidence type="ECO:0000313" key="1">
    <source>
        <dbReference type="EMBL" id="GLX78364.1"/>
    </source>
</evidence>
<accession>A0ABQ6GSR1</accession>
<dbReference type="EMBL" id="BSST01000001">
    <property type="protein sequence ID" value="GLX78364.1"/>
    <property type="molecule type" value="Genomic_DNA"/>
</dbReference>
<name>A0ABQ6GSR1_9GAMM</name>